<gene>
    <name evidence="1" type="ORF">TPSB3V08_LOCUS2961</name>
</gene>
<sequence length="64" mass="7270">MRLREILANTTFHVLNQLVLKESSVLASANRTSPPGFLPLSWRPSPFLVRIYYRTLRGKAVASQ</sequence>
<accession>A0A7R9H081</accession>
<organism evidence="1">
    <name type="scientific">Timema poppense</name>
    <name type="common">Walking stick</name>
    <dbReference type="NCBI Taxonomy" id="170557"/>
    <lineage>
        <taxon>Eukaryota</taxon>
        <taxon>Metazoa</taxon>
        <taxon>Ecdysozoa</taxon>
        <taxon>Arthropoda</taxon>
        <taxon>Hexapoda</taxon>
        <taxon>Insecta</taxon>
        <taxon>Pterygota</taxon>
        <taxon>Neoptera</taxon>
        <taxon>Polyneoptera</taxon>
        <taxon>Phasmatodea</taxon>
        <taxon>Timematodea</taxon>
        <taxon>Timematoidea</taxon>
        <taxon>Timematidae</taxon>
        <taxon>Timema</taxon>
    </lineage>
</organism>
<protein>
    <submittedName>
        <fullName evidence="1">Uncharacterized protein</fullName>
    </submittedName>
</protein>
<dbReference type="AlphaFoldDB" id="A0A7R9H081"/>
<dbReference type="EMBL" id="OD001251">
    <property type="protein sequence ID" value="CAD7401177.1"/>
    <property type="molecule type" value="Genomic_DNA"/>
</dbReference>
<name>A0A7R9H081_TIMPO</name>
<evidence type="ECO:0000313" key="1">
    <source>
        <dbReference type="EMBL" id="CAD7401177.1"/>
    </source>
</evidence>
<reference evidence="1" key="1">
    <citation type="submission" date="2020-11" db="EMBL/GenBank/DDBJ databases">
        <authorList>
            <person name="Tran Van P."/>
        </authorList>
    </citation>
    <scope>NUCLEOTIDE SEQUENCE</scope>
</reference>
<proteinExistence type="predicted"/>